<evidence type="ECO:0000313" key="3">
    <source>
        <dbReference type="Proteomes" id="UP000266841"/>
    </source>
</evidence>
<sequence>MTYPEEHTASLIADLKANLKALQDTRTHPAKTHANDHVMEADARVNITNHEERTASLIADLKANNARIDALLANMHVNLKTDALDQTLVWDVEEPVKNVPAEEDALDQTMVRDVEPRGGSHGRGSRIGPDD</sequence>
<reference evidence="2 3" key="1">
    <citation type="journal article" date="2012" name="Genome Biol.">
        <title>Genome and low-iron response of an oceanic diatom adapted to chronic iron limitation.</title>
        <authorList>
            <person name="Lommer M."/>
            <person name="Specht M."/>
            <person name="Roy A.S."/>
            <person name="Kraemer L."/>
            <person name="Andreson R."/>
            <person name="Gutowska M.A."/>
            <person name="Wolf J."/>
            <person name="Bergner S.V."/>
            <person name="Schilhabel M.B."/>
            <person name="Klostermeier U.C."/>
            <person name="Beiko R.G."/>
            <person name="Rosenstiel P."/>
            <person name="Hippler M."/>
            <person name="Laroche J."/>
        </authorList>
    </citation>
    <scope>NUCLEOTIDE SEQUENCE [LARGE SCALE GENOMIC DNA]</scope>
    <source>
        <strain evidence="2 3">CCMP1005</strain>
    </source>
</reference>
<protein>
    <submittedName>
        <fullName evidence="2">Uncharacterized protein</fullName>
    </submittedName>
</protein>
<dbReference type="EMBL" id="AGNL01015650">
    <property type="protein sequence ID" value="EJK65594.1"/>
    <property type="molecule type" value="Genomic_DNA"/>
</dbReference>
<organism evidence="2 3">
    <name type="scientific">Thalassiosira oceanica</name>
    <name type="common">Marine diatom</name>
    <dbReference type="NCBI Taxonomy" id="159749"/>
    <lineage>
        <taxon>Eukaryota</taxon>
        <taxon>Sar</taxon>
        <taxon>Stramenopiles</taxon>
        <taxon>Ochrophyta</taxon>
        <taxon>Bacillariophyta</taxon>
        <taxon>Coscinodiscophyceae</taxon>
        <taxon>Thalassiosirophycidae</taxon>
        <taxon>Thalassiosirales</taxon>
        <taxon>Thalassiosiraceae</taxon>
        <taxon>Thalassiosira</taxon>
    </lineage>
</organism>
<dbReference type="AlphaFoldDB" id="K0SKW4"/>
<dbReference type="Proteomes" id="UP000266841">
    <property type="component" value="Unassembled WGS sequence"/>
</dbReference>
<accession>K0SKW4</accession>
<comment type="caution">
    <text evidence="2">The sequence shown here is derived from an EMBL/GenBank/DDBJ whole genome shotgun (WGS) entry which is preliminary data.</text>
</comment>
<name>K0SKW4_THAOC</name>
<feature type="region of interest" description="Disordered" evidence="1">
    <location>
        <begin position="100"/>
        <end position="131"/>
    </location>
</feature>
<proteinExistence type="predicted"/>
<keyword evidence="3" id="KW-1185">Reference proteome</keyword>
<evidence type="ECO:0000256" key="1">
    <source>
        <dbReference type="SAM" id="MobiDB-lite"/>
    </source>
</evidence>
<gene>
    <name evidence="2" type="ORF">THAOC_13526</name>
</gene>
<evidence type="ECO:0000313" key="2">
    <source>
        <dbReference type="EMBL" id="EJK65594.1"/>
    </source>
</evidence>